<evidence type="ECO:0000313" key="4">
    <source>
        <dbReference type="Proteomes" id="UP000526083"/>
    </source>
</evidence>
<dbReference type="Pfam" id="PF01882">
    <property type="entry name" value="DUF58"/>
    <property type="match status" value="1"/>
</dbReference>
<comment type="caution">
    <text evidence="3">The sequence shown here is derived from an EMBL/GenBank/DDBJ whole genome shotgun (WGS) entry which is preliminary data.</text>
</comment>
<dbReference type="InterPro" id="IPR002881">
    <property type="entry name" value="DUF58"/>
</dbReference>
<keyword evidence="1" id="KW-0812">Transmembrane</keyword>
<dbReference type="PANTHER" id="PTHR34351">
    <property type="entry name" value="SLR1927 PROTEIN-RELATED"/>
    <property type="match status" value="1"/>
</dbReference>
<sequence>MRRFWPLTVRGSGALVLVVAFLVAANELGLIELLAFAVLLLALLVLAALSVWLGRRRASVTRMLYPDVPSIGSDATVTVRVTAQSSWPASSGTWSDALPRDITADATGVFPAFTSRRDGRHAEVTYELNAVHRGIHWIGPLRLAVTDTFGLVRRQQTLGERTKIVVAPTVVELGPTPGFSGDSGGTLSPLTTQRGQGADNLIARPYASGDSMRRIHWRASAHRDQLMVREEEQESTPEATVVCDRAVTRFEPVAMDATGTDPDFELVISATLSVTARLVRDGYTVAVIDSDGSPLCAPIAGGDTAAVEELVLDFATITARSVRAGAPFAGLAQEVAGRTIGPLVVVTGALTPVDTAALVALAGHSHLPALITTTRNRETLLAASGWRAVTVSEDSELDEAWRTATSTAGVAYGIG</sequence>
<dbReference type="AlphaFoldDB" id="A0A7W3PKU9"/>
<dbReference type="Proteomes" id="UP000526083">
    <property type="component" value="Unassembled WGS sequence"/>
</dbReference>
<feature type="domain" description="DUF58" evidence="2">
    <location>
        <begin position="203"/>
        <end position="396"/>
    </location>
</feature>
<proteinExistence type="predicted"/>
<evidence type="ECO:0000259" key="2">
    <source>
        <dbReference type="Pfam" id="PF01882"/>
    </source>
</evidence>
<name>A0A7W3PKU9_9MICO</name>
<dbReference type="PANTHER" id="PTHR34351:SF1">
    <property type="entry name" value="SLR1927 PROTEIN"/>
    <property type="match status" value="1"/>
</dbReference>
<evidence type="ECO:0000256" key="1">
    <source>
        <dbReference type="SAM" id="Phobius"/>
    </source>
</evidence>
<reference evidence="3 4" key="1">
    <citation type="submission" date="2020-07" db="EMBL/GenBank/DDBJ databases">
        <title>Sequencing the genomes of 1000 actinobacteria strains.</title>
        <authorList>
            <person name="Klenk H.-P."/>
        </authorList>
    </citation>
    <scope>NUCLEOTIDE SEQUENCE [LARGE SCALE GENOMIC DNA]</scope>
    <source>
        <strain evidence="3 4">DSM 27576</strain>
    </source>
</reference>
<dbReference type="EMBL" id="JACGWY010000001">
    <property type="protein sequence ID" value="MBA8815503.1"/>
    <property type="molecule type" value="Genomic_DNA"/>
</dbReference>
<gene>
    <name evidence="3" type="ORF">FHX48_000555</name>
</gene>
<feature type="transmembrane region" description="Helical" evidence="1">
    <location>
        <begin position="7"/>
        <end position="25"/>
    </location>
</feature>
<evidence type="ECO:0000313" key="3">
    <source>
        <dbReference type="EMBL" id="MBA8815503.1"/>
    </source>
</evidence>
<accession>A0A7W3PKU9</accession>
<protein>
    <submittedName>
        <fullName evidence="3">Uncharacterized protein (DUF58 family)</fullName>
    </submittedName>
</protein>
<keyword evidence="1" id="KW-1133">Transmembrane helix</keyword>
<keyword evidence="1" id="KW-0472">Membrane</keyword>
<feature type="transmembrane region" description="Helical" evidence="1">
    <location>
        <begin position="31"/>
        <end position="53"/>
    </location>
</feature>
<organism evidence="3 4">
    <name type="scientific">Microbacterium halimionae</name>
    <dbReference type="NCBI Taxonomy" id="1526413"/>
    <lineage>
        <taxon>Bacteria</taxon>
        <taxon>Bacillati</taxon>
        <taxon>Actinomycetota</taxon>
        <taxon>Actinomycetes</taxon>
        <taxon>Micrococcales</taxon>
        <taxon>Microbacteriaceae</taxon>
        <taxon>Microbacterium</taxon>
    </lineage>
</organism>
<keyword evidence="4" id="KW-1185">Reference proteome</keyword>